<dbReference type="GO" id="GO:0009451">
    <property type="term" value="P:RNA modification"/>
    <property type="evidence" value="ECO:0007669"/>
    <property type="project" value="InterPro"/>
</dbReference>
<evidence type="ECO:0008006" key="3">
    <source>
        <dbReference type="Google" id="ProtNLM"/>
    </source>
</evidence>
<dbReference type="Proteomes" id="UP000290289">
    <property type="component" value="Chromosome 1"/>
</dbReference>
<dbReference type="EMBL" id="RDQH01000327">
    <property type="protein sequence ID" value="RXI08461.1"/>
    <property type="molecule type" value="Genomic_DNA"/>
</dbReference>
<organism evidence="1 2">
    <name type="scientific">Malus domestica</name>
    <name type="common">Apple</name>
    <name type="synonym">Pyrus malus</name>
    <dbReference type="NCBI Taxonomy" id="3750"/>
    <lineage>
        <taxon>Eukaryota</taxon>
        <taxon>Viridiplantae</taxon>
        <taxon>Streptophyta</taxon>
        <taxon>Embryophyta</taxon>
        <taxon>Tracheophyta</taxon>
        <taxon>Spermatophyta</taxon>
        <taxon>Magnoliopsida</taxon>
        <taxon>eudicotyledons</taxon>
        <taxon>Gunneridae</taxon>
        <taxon>Pentapetalae</taxon>
        <taxon>rosids</taxon>
        <taxon>fabids</taxon>
        <taxon>Rosales</taxon>
        <taxon>Rosaceae</taxon>
        <taxon>Amygdaloideae</taxon>
        <taxon>Maleae</taxon>
        <taxon>Malus</taxon>
    </lineage>
</organism>
<reference evidence="1 2" key="1">
    <citation type="submission" date="2018-10" db="EMBL/GenBank/DDBJ databases">
        <title>A high-quality apple genome assembly.</title>
        <authorList>
            <person name="Hu J."/>
        </authorList>
    </citation>
    <scope>NUCLEOTIDE SEQUENCE [LARGE SCALE GENOMIC DNA]</scope>
    <source>
        <strain evidence="2">cv. HFTH1</strain>
        <tissue evidence="1">Young leaf</tissue>
    </source>
</reference>
<protein>
    <recommendedName>
        <fullName evidence="3">Pentatricopeptide repeat-containing protein</fullName>
    </recommendedName>
</protein>
<name>A0A498KMS5_MALDO</name>
<evidence type="ECO:0000313" key="2">
    <source>
        <dbReference type="Proteomes" id="UP000290289"/>
    </source>
</evidence>
<dbReference type="InterPro" id="IPR011990">
    <property type="entry name" value="TPR-like_helical_dom_sf"/>
</dbReference>
<keyword evidence="2" id="KW-1185">Reference proteome</keyword>
<dbReference type="Gene3D" id="1.25.40.10">
    <property type="entry name" value="Tetratricopeptide repeat domain"/>
    <property type="match status" value="1"/>
</dbReference>
<dbReference type="InterPro" id="IPR046960">
    <property type="entry name" value="PPR_At4g14850-like_plant"/>
</dbReference>
<proteinExistence type="predicted"/>
<comment type="caution">
    <text evidence="1">The sequence shown here is derived from an EMBL/GenBank/DDBJ whole genome shotgun (WGS) entry which is preliminary data.</text>
</comment>
<dbReference type="PANTHER" id="PTHR47926:SF440">
    <property type="entry name" value="REPEAT-CONTAINING PROTEIN, PUTATIVE-RELATED"/>
    <property type="match status" value="1"/>
</dbReference>
<dbReference type="GO" id="GO:0003723">
    <property type="term" value="F:RNA binding"/>
    <property type="evidence" value="ECO:0007669"/>
    <property type="project" value="InterPro"/>
</dbReference>
<dbReference type="AlphaFoldDB" id="A0A498KMS5"/>
<sequence length="96" mass="10409">MEKIHGLVPELKHYGCVVDLLSRSGKLDKASEFVQTMPVGPGVVVWRILLSACKIHGNAALAEIVTAKLVELDPSNSGITFSHRVLTQVQIDGMML</sequence>
<gene>
    <name evidence="1" type="ORF">DVH24_022605</name>
</gene>
<accession>A0A498KMS5</accession>
<dbReference type="PANTHER" id="PTHR47926">
    <property type="entry name" value="PENTATRICOPEPTIDE REPEAT-CONTAINING PROTEIN"/>
    <property type="match status" value="1"/>
</dbReference>
<evidence type="ECO:0000313" key="1">
    <source>
        <dbReference type="EMBL" id="RXI08461.1"/>
    </source>
</evidence>